<gene>
    <name evidence="2" type="ORF">KIW84_074513</name>
</gene>
<dbReference type="Gramene" id="Psat07G0451300-T1">
    <property type="protein sequence ID" value="KAI5388881.1"/>
    <property type="gene ID" value="KIW84_074513"/>
</dbReference>
<name>A0A9D4ZY66_PEA</name>
<comment type="caution">
    <text evidence="2">The sequence shown here is derived from an EMBL/GenBank/DDBJ whole genome shotgun (WGS) entry which is preliminary data.</text>
</comment>
<sequence>MPDGYASNLSRCANGEKGTVHGMKSHDCHVFMECLLPIAFHSLPDLVWKPLTELSQFFKDLCYNTLRLDDLVKFDENIRIIICKLQSIFPPGIFDSMEHPRIHLAKKAILGGPKQYRWMYPFERFMGVSKRAVTNKARVEGSICIDYIHRETNYFCSHYFNSFRLLPTTNLSNNPCSDNDDILPTMSILQSGDRPSGKSRKYFLLDKE</sequence>
<dbReference type="AlphaFoldDB" id="A0A9D4ZY66"/>
<evidence type="ECO:0000259" key="1">
    <source>
        <dbReference type="Pfam" id="PF13960"/>
    </source>
</evidence>
<dbReference type="Proteomes" id="UP001058974">
    <property type="component" value="Chromosome 7"/>
</dbReference>
<keyword evidence="3" id="KW-1185">Reference proteome</keyword>
<accession>A0A9D4ZY66</accession>
<proteinExistence type="predicted"/>
<dbReference type="InterPro" id="IPR025452">
    <property type="entry name" value="DUF4218"/>
</dbReference>
<dbReference type="PANTHER" id="PTHR48258">
    <property type="entry name" value="DUF4218 DOMAIN-CONTAINING PROTEIN-RELATED"/>
    <property type="match status" value="1"/>
</dbReference>
<organism evidence="2 3">
    <name type="scientific">Pisum sativum</name>
    <name type="common">Garden pea</name>
    <name type="synonym">Lathyrus oleraceus</name>
    <dbReference type="NCBI Taxonomy" id="3888"/>
    <lineage>
        <taxon>Eukaryota</taxon>
        <taxon>Viridiplantae</taxon>
        <taxon>Streptophyta</taxon>
        <taxon>Embryophyta</taxon>
        <taxon>Tracheophyta</taxon>
        <taxon>Spermatophyta</taxon>
        <taxon>Magnoliopsida</taxon>
        <taxon>eudicotyledons</taxon>
        <taxon>Gunneridae</taxon>
        <taxon>Pentapetalae</taxon>
        <taxon>rosids</taxon>
        <taxon>fabids</taxon>
        <taxon>Fabales</taxon>
        <taxon>Fabaceae</taxon>
        <taxon>Papilionoideae</taxon>
        <taxon>50 kb inversion clade</taxon>
        <taxon>NPAAA clade</taxon>
        <taxon>Hologalegina</taxon>
        <taxon>IRL clade</taxon>
        <taxon>Fabeae</taxon>
        <taxon>Lathyrus</taxon>
    </lineage>
</organism>
<feature type="domain" description="DUF4218" evidence="1">
    <location>
        <begin position="61"/>
        <end position="164"/>
    </location>
</feature>
<reference evidence="2 3" key="1">
    <citation type="journal article" date="2022" name="Nat. Genet.">
        <title>Improved pea reference genome and pan-genome highlight genomic features and evolutionary characteristics.</title>
        <authorList>
            <person name="Yang T."/>
            <person name="Liu R."/>
            <person name="Luo Y."/>
            <person name="Hu S."/>
            <person name="Wang D."/>
            <person name="Wang C."/>
            <person name="Pandey M.K."/>
            <person name="Ge S."/>
            <person name="Xu Q."/>
            <person name="Li N."/>
            <person name="Li G."/>
            <person name="Huang Y."/>
            <person name="Saxena R.K."/>
            <person name="Ji Y."/>
            <person name="Li M."/>
            <person name="Yan X."/>
            <person name="He Y."/>
            <person name="Liu Y."/>
            <person name="Wang X."/>
            <person name="Xiang C."/>
            <person name="Varshney R.K."/>
            <person name="Ding H."/>
            <person name="Gao S."/>
            <person name="Zong X."/>
        </authorList>
    </citation>
    <scope>NUCLEOTIDE SEQUENCE [LARGE SCALE GENOMIC DNA]</scope>
    <source>
        <strain evidence="2 3">cv. Zhongwan 6</strain>
    </source>
</reference>
<dbReference type="EMBL" id="JAMSHJ010000007">
    <property type="protein sequence ID" value="KAI5388881.1"/>
    <property type="molecule type" value="Genomic_DNA"/>
</dbReference>
<evidence type="ECO:0000313" key="2">
    <source>
        <dbReference type="EMBL" id="KAI5388881.1"/>
    </source>
</evidence>
<protein>
    <recommendedName>
        <fullName evidence="1">DUF4218 domain-containing protein</fullName>
    </recommendedName>
</protein>
<evidence type="ECO:0000313" key="3">
    <source>
        <dbReference type="Proteomes" id="UP001058974"/>
    </source>
</evidence>
<dbReference type="Pfam" id="PF13960">
    <property type="entry name" value="DUF4218"/>
    <property type="match status" value="1"/>
</dbReference>
<dbReference type="PANTHER" id="PTHR48258:SF4">
    <property type="entry name" value="DUF4216 DOMAIN-CONTAINING PROTEIN"/>
    <property type="match status" value="1"/>
</dbReference>